<sequence>MLSTNFVTLALIFSNMRLAMNALVILRDGNNTQHTYTFKDFAFDATVTPKNNKQGANNDTLVTITGESNMVYTAKVNVGGHGKYLLLPKTSICSSLLLADFTVVVDTS</sequence>
<proteinExistence type="predicted"/>
<reference evidence="3" key="2">
    <citation type="submission" date="2015-01" db="EMBL/GenBank/DDBJ databases">
        <title>Evolutionary Origins and Diversification of the Mycorrhizal Mutualists.</title>
        <authorList>
            <consortium name="DOE Joint Genome Institute"/>
            <consortium name="Mycorrhizal Genomics Consortium"/>
            <person name="Kohler A."/>
            <person name="Kuo A."/>
            <person name="Nagy L.G."/>
            <person name="Floudas D."/>
            <person name="Copeland A."/>
            <person name="Barry K.W."/>
            <person name="Cichocki N."/>
            <person name="Veneault-Fourrey C."/>
            <person name="LaButti K."/>
            <person name="Lindquist E.A."/>
            <person name="Lipzen A."/>
            <person name="Lundell T."/>
            <person name="Morin E."/>
            <person name="Murat C."/>
            <person name="Riley R."/>
            <person name="Ohm R."/>
            <person name="Sun H."/>
            <person name="Tunlid A."/>
            <person name="Henrissat B."/>
            <person name="Grigoriev I.V."/>
            <person name="Hibbett D.S."/>
            <person name="Martin F."/>
        </authorList>
    </citation>
    <scope>NUCLEOTIDE SEQUENCE [LARGE SCALE GENOMIC DNA]</scope>
    <source>
        <strain evidence="3">ATCC 200175</strain>
    </source>
</reference>
<evidence type="ECO:0000256" key="1">
    <source>
        <dbReference type="SAM" id="SignalP"/>
    </source>
</evidence>
<evidence type="ECO:0000313" key="3">
    <source>
        <dbReference type="Proteomes" id="UP000053647"/>
    </source>
</evidence>
<dbReference type="AlphaFoldDB" id="A0A0C9SYJ2"/>
<organism evidence="2 3">
    <name type="scientific">Paxillus involutus ATCC 200175</name>
    <dbReference type="NCBI Taxonomy" id="664439"/>
    <lineage>
        <taxon>Eukaryota</taxon>
        <taxon>Fungi</taxon>
        <taxon>Dikarya</taxon>
        <taxon>Basidiomycota</taxon>
        <taxon>Agaricomycotina</taxon>
        <taxon>Agaricomycetes</taxon>
        <taxon>Agaricomycetidae</taxon>
        <taxon>Boletales</taxon>
        <taxon>Paxilineae</taxon>
        <taxon>Paxillaceae</taxon>
        <taxon>Paxillus</taxon>
    </lineage>
</organism>
<gene>
    <name evidence="2" type="ORF">PAXINDRAFT_18657</name>
</gene>
<dbReference type="Proteomes" id="UP000053647">
    <property type="component" value="Unassembled WGS sequence"/>
</dbReference>
<keyword evidence="3" id="KW-1185">Reference proteome</keyword>
<feature type="chain" id="PRO_5002213349" evidence="1">
    <location>
        <begin position="23"/>
        <end position="108"/>
    </location>
</feature>
<evidence type="ECO:0000313" key="2">
    <source>
        <dbReference type="EMBL" id="KIJ08185.1"/>
    </source>
</evidence>
<protein>
    <submittedName>
        <fullName evidence="2">Uncharacterized protein</fullName>
    </submittedName>
</protein>
<reference evidence="2 3" key="1">
    <citation type="submission" date="2014-06" db="EMBL/GenBank/DDBJ databases">
        <authorList>
            <consortium name="DOE Joint Genome Institute"/>
            <person name="Kuo A."/>
            <person name="Kohler A."/>
            <person name="Nagy L.G."/>
            <person name="Floudas D."/>
            <person name="Copeland A."/>
            <person name="Barry K.W."/>
            <person name="Cichocki N."/>
            <person name="Veneault-Fourrey C."/>
            <person name="LaButti K."/>
            <person name="Lindquist E.A."/>
            <person name="Lipzen A."/>
            <person name="Lundell T."/>
            <person name="Morin E."/>
            <person name="Murat C."/>
            <person name="Sun H."/>
            <person name="Tunlid A."/>
            <person name="Henrissat B."/>
            <person name="Grigoriev I.V."/>
            <person name="Hibbett D.S."/>
            <person name="Martin F."/>
            <person name="Nordberg H.P."/>
            <person name="Cantor M.N."/>
            <person name="Hua S.X."/>
        </authorList>
    </citation>
    <scope>NUCLEOTIDE SEQUENCE [LARGE SCALE GENOMIC DNA]</scope>
    <source>
        <strain evidence="2 3">ATCC 200175</strain>
    </source>
</reference>
<keyword evidence="1" id="KW-0732">Signal</keyword>
<dbReference type="EMBL" id="KN819681">
    <property type="protein sequence ID" value="KIJ08185.1"/>
    <property type="molecule type" value="Genomic_DNA"/>
</dbReference>
<dbReference type="HOGENOM" id="CLU_2197748_0_0_1"/>
<feature type="signal peptide" evidence="1">
    <location>
        <begin position="1"/>
        <end position="22"/>
    </location>
</feature>
<accession>A0A0C9SYJ2</accession>
<name>A0A0C9SYJ2_PAXIN</name>